<comment type="caution">
    <text evidence="2">The sequence shown here is derived from an EMBL/GenBank/DDBJ whole genome shotgun (WGS) entry which is preliminary data.</text>
</comment>
<feature type="transmembrane region" description="Helical" evidence="1">
    <location>
        <begin position="9"/>
        <end position="29"/>
    </location>
</feature>
<name>A0A1F7S1F6_9BACT</name>
<evidence type="ECO:0000256" key="1">
    <source>
        <dbReference type="SAM" id="Phobius"/>
    </source>
</evidence>
<dbReference type="AlphaFoldDB" id="A0A1F7S1F6"/>
<protein>
    <submittedName>
        <fullName evidence="2">Uncharacterized protein</fullName>
    </submittedName>
</protein>
<evidence type="ECO:0000313" key="2">
    <source>
        <dbReference type="EMBL" id="OGL46927.1"/>
    </source>
</evidence>
<dbReference type="Proteomes" id="UP000179266">
    <property type="component" value="Unassembled WGS sequence"/>
</dbReference>
<gene>
    <name evidence="2" type="ORF">A2161_14000</name>
</gene>
<dbReference type="EMBL" id="MGDD01000106">
    <property type="protein sequence ID" value="OGL46927.1"/>
    <property type="molecule type" value="Genomic_DNA"/>
</dbReference>
<keyword evidence="1" id="KW-1133">Transmembrane helix</keyword>
<evidence type="ECO:0000313" key="3">
    <source>
        <dbReference type="Proteomes" id="UP000179266"/>
    </source>
</evidence>
<accession>A0A1F7S1F6</accession>
<keyword evidence="1" id="KW-0812">Transmembrane</keyword>
<organism evidence="2 3">
    <name type="scientific">Candidatus Schekmanbacteria bacterium RBG_13_48_7</name>
    <dbReference type="NCBI Taxonomy" id="1817878"/>
    <lineage>
        <taxon>Bacteria</taxon>
        <taxon>Candidatus Schekmaniibacteriota</taxon>
    </lineage>
</organism>
<proteinExistence type="predicted"/>
<sequence length="988" mass="112471">MIILCFRRIALFSGCVYCIIFILLSSTGYTVQGIPELGFGLSSDNIEECMEMILQSTDGYRIIIFPETTIGLKNGIFNMENKPPGFDKLSGLKSGDKLYYHLQLRIQEELDLNSSTESLIQNQVESLLPNFDINNELLAGVIVDIDPQKVNHSLLTFTLSLFAVKLKAKNDKLQIITALTGDPFGYNQEFIEEITAYYDAIGIDGSPELMQRRTALRDLGITQPVFLRLKTGELTELAKIYLDNVFFAGEADPGSEIEMIWFDGIAPREINQLSRIKTTLDDHIAQNYTTIDTNTSPYKLTQASGENLEQRIYTDSQATQFAILGKVPQGKNVAEKIVLYGSGSAKIETAWFDPIENRELLAEEIKKEGTSLIQAVNCTSLFVFISIKKLDQEKAFASSMKVTAIDKVTAEEVIAHWQRYNESQKSYFQNYTADCQMDMHFAGTSLGNGFDVTIMLGYFWNRKGISEWEQTKFLLNGLELKTRRGFPFPQLEPEKMLVKPMELKLNKTYIYSYQKVEEIAGHPCHLIEFRSTEKGISYSGSIWIDAYIFRMVRMLINQTGMEGTVSANEEIQTFELIDDNNGHLVNILKEVISNNQLNAAGRNFLLEKRYQFSNFRLNTISFETELLAARERENPMFQDTDIGIRELRVEDGERVLKSEVDMKNKAIVGGLLYDGSLDYPIPLFGYSFTDFDFRKSGSQLSVFFAGPILASNLSKQWANGYRFSVDLALSAIPGNNELYVNNKKIDNETYSIWEEIVGIRNTWQMTTGFSITGSTHFSYNYFKEPDDRDPAYLNPRNGFNLTPSIEIQYTSRGYNFETGGSWTRRIDWQGYGYEPDPKHNNYTKYFSRISKNFYISSFTKIGIELSYFGGEKQDRFSRYRPGFFSEPSIKGIPSGTDDFDNVGVASASFGFNAFDFIRLETNYSHAWAQNKSESLDYVNFDGVDVGFGTIGPWETYMQGTVAYAINGNLERYNSRWSLYFIVFVPLSR</sequence>
<keyword evidence="1" id="KW-0472">Membrane</keyword>
<reference evidence="2 3" key="1">
    <citation type="journal article" date="2016" name="Nat. Commun.">
        <title>Thousands of microbial genomes shed light on interconnected biogeochemical processes in an aquifer system.</title>
        <authorList>
            <person name="Anantharaman K."/>
            <person name="Brown C.T."/>
            <person name="Hug L.A."/>
            <person name="Sharon I."/>
            <person name="Castelle C.J."/>
            <person name="Probst A.J."/>
            <person name="Thomas B.C."/>
            <person name="Singh A."/>
            <person name="Wilkins M.J."/>
            <person name="Karaoz U."/>
            <person name="Brodie E.L."/>
            <person name="Williams K.H."/>
            <person name="Hubbard S.S."/>
            <person name="Banfield J.F."/>
        </authorList>
    </citation>
    <scope>NUCLEOTIDE SEQUENCE [LARGE SCALE GENOMIC DNA]</scope>
</reference>